<sequence length="109" mass="12216">MAVSIFLHVRHGWTALHFGNDPDQVKMMTELGVNKTYVPVIGVILLILAVLILLPQTFFIGNLLNAFSILIIMALALNANNVRMALIEIPFLALPLGLIWLKYPFQFTK</sequence>
<feature type="transmembrane region" description="Helical" evidence="5">
    <location>
        <begin position="36"/>
        <end position="53"/>
    </location>
</feature>
<dbReference type="InterPro" id="IPR032808">
    <property type="entry name" value="DoxX"/>
</dbReference>
<feature type="transmembrane region" description="Helical" evidence="5">
    <location>
        <begin position="84"/>
        <end position="103"/>
    </location>
</feature>
<proteinExistence type="predicted"/>
<organism evidence="6 7">
    <name type="scientific">Xanthocytophaga agilis</name>
    <dbReference type="NCBI Taxonomy" id="3048010"/>
    <lineage>
        <taxon>Bacteria</taxon>
        <taxon>Pseudomonadati</taxon>
        <taxon>Bacteroidota</taxon>
        <taxon>Cytophagia</taxon>
        <taxon>Cytophagales</taxon>
        <taxon>Rhodocytophagaceae</taxon>
        <taxon>Xanthocytophaga</taxon>
    </lineage>
</organism>
<dbReference type="RefSeq" id="WP_314511276.1">
    <property type="nucleotide sequence ID" value="NZ_JASJOU010000004.1"/>
</dbReference>
<dbReference type="AlphaFoldDB" id="A0AAE3R243"/>
<keyword evidence="2 5" id="KW-0812">Transmembrane</keyword>
<protein>
    <recommendedName>
        <fullName evidence="8">DoxX family protein</fullName>
    </recommendedName>
</protein>
<comment type="caution">
    <text evidence="6">The sequence shown here is derived from an EMBL/GenBank/DDBJ whole genome shotgun (WGS) entry which is preliminary data.</text>
</comment>
<feature type="transmembrane region" description="Helical" evidence="5">
    <location>
        <begin position="59"/>
        <end position="77"/>
    </location>
</feature>
<accession>A0AAE3R243</accession>
<keyword evidence="7" id="KW-1185">Reference proteome</keyword>
<dbReference type="EMBL" id="JASJOU010000004">
    <property type="protein sequence ID" value="MDJ1501695.1"/>
    <property type="molecule type" value="Genomic_DNA"/>
</dbReference>
<dbReference type="GO" id="GO:0016020">
    <property type="term" value="C:membrane"/>
    <property type="evidence" value="ECO:0007669"/>
    <property type="project" value="UniProtKB-SubCell"/>
</dbReference>
<evidence type="ECO:0000313" key="6">
    <source>
        <dbReference type="EMBL" id="MDJ1501695.1"/>
    </source>
</evidence>
<evidence type="ECO:0000256" key="2">
    <source>
        <dbReference type="ARBA" id="ARBA00022692"/>
    </source>
</evidence>
<evidence type="ECO:0008006" key="8">
    <source>
        <dbReference type="Google" id="ProtNLM"/>
    </source>
</evidence>
<evidence type="ECO:0000256" key="5">
    <source>
        <dbReference type="SAM" id="Phobius"/>
    </source>
</evidence>
<dbReference type="Pfam" id="PF13564">
    <property type="entry name" value="DoxX_2"/>
    <property type="match status" value="1"/>
</dbReference>
<name>A0AAE3R243_9BACT</name>
<dbReference type="Proteomes" id="UP001232063">
    <property type="component" value="Unassembled WGS sequence"/>
</dbReference>
<evidence type="ECO:0000256" key="4">
    <source>
        <dbReference type="ARBA" id="ARBA00023136"/>
    </source>
</evidence>
<keyword evidence="4 5" id="KW-0472">Membrane</keyword>
<comment type="subcellular location">
    <subcellularLocation>
        <location evidence="1">Membrane</location>
        <topology evidence="1">Multi-pass membrane protein</topology>
    </subcellularLocation>
</comment>
<keyword evidence="3 5" id="KW-1133">Transmembrane helix</keyword>
<reference evidence="6" key="1">
    <citation type="submission" date="2023-05" db="EMBL/GenBank/DDBJ databases">
        <authorList>
            <person name="Zhang X."/>
        </authorList>
    </citation>
    <scope>NUCLEOTIDE SEQUENCE</scope>
    <source>
        <strain evidence="6">BD1B2-1</strain>
    </source>
</reference>
<evidence type="ECO:0000256" key="1">
    <source>
        <dbReference type="ARBA" id="ARBA00004141"/>
    </source>
</evidence>
<gene>
    <name evidence="6" type="ORF">QNI22_13600</name>
</gene>
<evidence type="ECO:0000256" key="3">
    <source>
        <dbReference type="ARBA" id="ARBA00022989"/>
    </source>
</evidence>
<evidence type="ECO:0000313" key="7">
    <source>
        <dbReference type="Proteomes" id="UP001232063"/>
    </source>
</evidence>